<dbReference type="InterPro" id="IPR015943">
    <property type="entry name" value="WD40/YVTN_repeat-like_dom_sf"/>
</dbReference>
<sequence>MQFNKKRHEIYISQRESGKVISLDASRYTLKKSWALPANPNSLLLSADGQTLFVTVKQPFNKTTPLKPGQRRTYRPERAIKNNGSGDGPFDSFILIHGAKLCTPRTIHPSRCVKRCWP</sequence>
<reference evidence="2 3" key="1">
    <citation type="submission" date="2018-06" db="EMBL/GenBank/DDBJ databases">
        <authorList>
            <consortium name="Pathogen Informatics"/>
            <person name="Doyle S."/>
        </authorList>
    </citation>
    <scope>NUCLEOTIDE SEQUENCE [LARGE SCALE GENOMIC DNA]</scope>
    <source>
        <strain evidence="2 3">NCTC5047</strain>
    </source>
</reference>
<proteinExistence type="predicted"/>
<accession>A0A377XNT2</accession>
<feature type="region of interest" description="Disordered" evidence="1">
    <location>
        <begin position="63"/>
        <end position="86"/>
    </location>
</feature>
<dbReference type="EMBL" id="UGLH01000006">
    <property type="protein sequence ID" value="STT84927.1"/>
    <property type="molecule type" value="Genomic_DNA"/>
</dbReference>
<dbReference type="Proteomes" id="UP000254340">
    <property type="component" value="Unassembled WGS sequence"/>
</dbReference>
<evidence type="ECO:0000256" key="1">
    <source>
        <dbReference type="SAM" id="MobiDB-lite"/>
    </source>
</evidence>
<organism evidence="2 3">
    <name type="scientific">Klebsiella pneumoniae</name>
    <dbReference type="NCBI Taxonomy" id="573"/>
    <lineage>
        <taxon>Bacteria</taxon>
        <taxon>Pseudomonadati</taxon>
        <taxon>Pseudomonadota</taxon>
        <taxon>Gammaproteobacteria</taxon>
        <taxon>Enterobacterales</taxon>
        <taxon>Enterobacteriaceae</taxon>
        <taxon>Klebsiella/Raoultella group</taxon>
        <taxon>Klebsiella</taxon>
        <taxon>Klebsiella pneumoniae complex</taxon>
    </lineage>
</organism>
<evidence type="ECO:0000313" key="2">
    <source>
        <dbReference type="EMBL" id="STT84927.1"/>
    </source>
</evidence>
<dbReference type="Gene3D" id="2.130.10.10">
    <property type="entry name" value="YVTN repeat-like/Quinoprotein amine dehydrogenase"/>
    <property type="match status" value="1"/>
</dbReference>
<protein>
    <submittedName>
        <fullName evidence="2">Putative periplasmic protein</fullName>
    </submittedName>
</protein>
<dbReference type="SUPFAM" id="SSF75011">
    <property type="entry name" value="3-carboxy-cis,cis-mucoante lactonizing enzyme"/>
    <property type="match status" value="1"/>
</dbReference>
<evidence type="ECO:0000313" key="3">
    <source>
        <dbReference type="Proteomes" id="UP000254340"/>
    </source>
</evidence>
<gene>
    <name evidence="2" type="primary">yncE_3</name>
    <name evidence="2" type="ORF">NCTC5047_05991</name>
</gene>
<dbReference type="AlphaFoldDB" id="A0A377XNT2"/>
<name>A0A377XNT2_KLEPN</name>